<gene>
    <name evidence="3" type="ORF">N479_06060</name>
</gene>
<dbReference type="Pfam" id="PF06468">
    <property type="entry name" value="Spond_N"/>
    <property type="match status" value="1"/>
</dbReference>
<dbReference type="Gene3D" id="2.60.40.2130">
    <property type="entry name" value="F-spondin domain"/>
    <property type="match status" value="1"/>
</dbReference>
<dbReference type="AlphaFoldDB" id="A0A0F6AFQ6"/>
<dbReference type="EMBL" id="AUXW01000079">
    <property type="protein sequence ID" value="KKE84993.1"/>
    <property type="molecule type" value="Genomic_DNA"/>
</dbReference>
<feature type="signal peptide" evidence="1">
    <location>
        <begin position="1"/>
        <end position="34"/>
    </location>
</feature>
<protein>
    <recommendedName>
        <fullName evidence="2">Spondin domain-containing protein</fullName>
    </recommendedName>
</protein>
<evidence type="ECO:0000256" key="1">
    <source>
        <dbReference type="SAM" id="SignalP"/>
    </source>
</evidence>
<comment type="caution">
    <text evidence="3">The sequence shown here is derived from an EMBL/GenBank/DDBJ whole genome shotgun (WGS) entry which is preliminary data.</text>
</comment>
<organism evidence="3 4">
    <name type="scientific">Pseudoalteromonas luteoviolacea S4054</name>
    <dbReference type="NCBI Taxonomy" id="1129367"/>
    <lineage>
        <taxon>Bacteria</taxon>
        <taxon>Pseudomonadati</taxon>
        <taxon>Pseudomonadota</taxon>
        <taxon>Gammaproteobacteria</taxon>
        <taxon>Alteromonadales</taxon>
        <taxon>Pseudoalteromonadaceae</taxon>
        <taxon>Pseudoalteromonas</taxon>
    </lineage>
</organism>
<proteinExistence type="predicted"/>
<feature type="domain" description="Spondin" evidence="2">
    <location>
        <begin position="49"/>
        <end position="167"/>
    </location>
</feature>
<evidence type="ECO:0000313" key="4">
    <source>
        <dbReference type="Proteomes" id="UP000033434"/>
    </source>
</evidence>
<dbReference type="NCBIfam" id="NF038123">
    <property type="entry name" value="NF038123_dom"/>
    <property type="match status" value="1"/>
</dbReference>
<keyword evidence="1" id="KW-0732">Signal</keyword>
<reference evidence="3 4" key="1">
    <citation type="journal article" date="2015" name="BMC Genomics">
        <title>Genome mining reveals unlocked bioactive potential of marine Gram-negative bacteria.</title>
        <authorList>
            <person name="Machado H."/>
            <person name="Sonnenschein E.C."/>
            <person name="Melchiorsen J."/>
            <person name="Gram L."/>
        </authorList>
    </citation>
    <scope>NUCLEOTIDE SEQUENCE [LARGE SCALE GENOMIC DNA]</scope>
    <source>
        <strain evidence="3 4">S4054</strain>
    </source>
</reference>
<feature type="chain" id="PRO_5002499847" description="Spondin domain-containing protein" evidence="1">
    <location>
        <begin position="35"/>
        <end position="246"/>
    </location>
</feature>
<dbReference type="InterPro" id="IPR038678">
    <property type="entry name" value="Spondin_N_sf"/>
</dbReference>
<dbReference type="Proteomes" id="UP000033434">
    <property type="component" value="Unassembled WGS sequence"/>
</dbReference>
<evidence type="ECO:0000259" key="2">
    <source>
        <dbReference type="Pfam" id="PF06468"/>
    </source>
</evidence>
<sequence length="246" mass="25437">MISLVNYKQQEPIMKTRILSLIAGTLLSAGAAHAASLEVKVTNLTQGIYFTPLLITAHTGDAMLFKAGEKASDELKAMAEGGSLDGLNTILTGINANSVSNPAGGLLAPVTSTMADLETTDGNDKLSIVAMMLPTNDGFIGLNSWQIPSEAGTYHVYLNAYDAGTEANNELVVDGSGAPGVLGIPASPGATPGTQGTGVTESEANEMIHIHRGNLGDDDASGGKSDLHNTVHRWLNPVAKVTITVK</sequence>
<name>A0A0F6AFQ6_9GAMM</name>
<accession>A0A0F6AFQ6</accession>
<dbReference type="PATRIC" id="fig|1129367.4.peg.842"/>
<dbReference type="InterPro" id="IPR009465">
    <property type="entry name" value="Spondin_N"/>
</dbReference>
<evidence type="ECO:0000313" key="3">
    <source>
        <dbReference type="EMBL" id="KKE84993.1"/>
    </source>
</evidence>